<protein>
    <recommendedName>
        <fullName evidence="1">VOC domain-containing protein</fullName>
    </recommendedName>
</protein>
<dbReference type="EMBL" id="JXMS01000010">
    <property type="protein sequence ID" value="OBQ52413.1"/>
    <property type="molecule type" value="Genomic_DNA"/>
</dbReference>
<proteinExistence type="predicted"/>
<dbReference type="Gene3D" id="3.10.180.10">
    <property type="entry name" value="2,3-Dihydroxybiphenyl 1,2-Dioxygenase, domain 1"/>
    <property type="match status" value="1"/>
</dbReference>
<gene>
    <name evidence="2" type="ORF">SP90_07500</name>
</gene>
<dbReference type="Pfam" id="PF00903">
    <property type="entry name" value="Glyoxalase"/>
    <property type="match status" value="1"/>
</dbReference>
<sequence length="135" mass="15417">MNIEIDHLTLNVESAEVCVQFYSTILGLTPENHDAWKEGNAKFPSVRINARNMIHFFPPDMWEDMGDLICSPGKANHVCLAYTRNEWEKLLQRLNEHDITINGPFIMTGSRGKGTSIYITDPEGFTVELKTYELI</sequence>
<organism evidence="2 3">
    <name type="scientific">Halodesulfovibrio spirochaetisodalis</name>
    <dbReference type="NCBI Taxonomy" id="1560234"/>
    <lineage>
        <taxon>Bacteria</taxon>
        <taxon>Pseudomonadati</taxon>
        <taxon>Thermodesulfobacteriota</taxon>
        <taxon>Desulfovibrionia</taxon>
        <taxon>Desulfovibrionales</taxon>
        <taxon>Desulfovibrionaceae</taxon>
        <taxon>Halodesulfovibrio</taxon>
    </lineage>
</organism>
<dbReference type="PROSITE" id="PS51819">
    <property type="entry name" value="VOC"/>
    <property type="match status" value="1"/>
</dbReference>
<dbReference type="OrthoDB" id="9812656at2"/>
<accession>A0A1B7XE38</accession>
<evidence type="ECO:0000313" key="3">
    <source>
        <dbReference type="Proteomes" id="UP000091979"/>
    </source>
</evidence>
<keyword evidence="3" id="KW-1185">Reference proteome</keyword>
<feature type="domain" description="VOC" evidence="1">
    <location>
        <begin position="4"/>
        <end position="132"/>
    </location>
</feature>
<name>A0A1B7XE38_9BACT</name>
<dbReference type="PATRIC" id="fig|1560234.3.peg.319"/>
<evidence type="ECO:0000313" key="2">
    <source>
        <dbReference type="EMBL" id="OBQ52413.1"/>
    </source>
</evidence>
<dbReference type="InterPro" id="IPR037523">
    <property type="entry name" value="VOC_core"/>
</dbReference>
<dbReference type="InterPro" id="IPR004360">
    <property type="entry name" value="Glyas_Fos-R_dOase_dom"/>
</dbReference>
<dbReference type="InterPro" id="IPR029068">
    <property type="entry name" value="Glyas_Bleomycin-R_OHBP_Dase"/>
</dbReference>
<dbReference type="InterPro" id="IPR050383">
    <property type="entry name" value="GlyoxalaseI/FosfomycinResist"/>
</dbReference>
<evidence type="ECO:0000259" key="1">
    <source>
        <dbReference type="PROSITE" id="PS51819"/>
    </source>
</evidence>
<dbReference type="AlphaFoldDB" id="A0A1B7XE38"/>
<dbReference type="Proteomes" id="UP000091979">
    <property type="component" value="Unassembled WGS sequence"/>
</dbReference>
<reference evidence="2 3" key="1">
    <citation type="submission" date="2015-01" db="EMBL/GenBank/DDBJ databases">
        <title>Desulfovibrio sp. JC271 draft genome sequence.</title>
        <authorList>
            <person name="Shivani Y."/>
            <person name="Subhash Y."/>
            <person name="Sasikala C."/>
            <person name="Ramana C.V."/>
        </authorList>
    </citation>
    <scope>NUCLEOTIDE SEQUENCE [LARGE SCALE GENOMIC DNA]</scope>
    <source>
        <strain evidence="2 3">JC271</strain>
    </source>
</reference>
<dbReference type="RefSeq" id="WP_066854177.1">
    <property type="nucleotide sequence ID" value="NZ_JXMS01000010.1"/>
</dbReference>
<comment type="caution">
    <text evidence="2">The sequence shown here is derived from an EMBL/GenBank/DDBJ whole genome shotgun (WGS) entry which is preliminary data.</text>
</comment>
<dbReference type="STRING" id="1560234.SP90_07500"/>
<dbReference type="SUPFAM" id="SSF54593">
    <property type="entry name" value="Glyoxalase/Bleomycin resistance protein/Dihydroxybiphenyl dioxygenase"/>
    <property type="match status" value="1"/>
</dbReference>
<dbReference type="PANTHER" id="PTHR21366">
    <property type="entry name" value="GLYOXALASE FAMILY PROTEIN"/>
    <property type="match status" value="1"/>
</dbReference>